<gene>
    <name evidence="9" type="primary">recJ</name>
    <name evidence="9" type="ORF">D4A47_05670</name>
</gene>
<evidence type="ECO:0000256" key="2">
    <source>
        <dbReference type="ARBA" id="ARBA00019841"/>
    </source>
</evidence>
<evidence type="ECO:0000256" key="3">
    <source>
        <dbReference type="ARBA" id="ARBA00022722"/>
    </source>
</evidence>
<dbReference type="SUPFAM" id="SSF64182">
    <property type="entry name" value="DHH phosphoesterases"/>
    <property type="match status" value="1"/>
</dbReference>
<organism evidence="9 10">
    <name type="scientific">Anaerotruncus massiliensis</name>
    <name type="common">ex Liu et al. 2021</name>
    <dbReference type="NCBI Taxonomy" id="2321404"/>
    <lineage>
        <taxon>Bacteria</taxon>
        <taxon>Bacillati</taxon>
        <taxon>Bacillota</taxon>
        <taxon>Clostridia</taxon>
        <taxon>Eubacteriales</taxon>
        <taxon>Oscillospiraceae</taxon>
        <taxon>Anaerotruncus</taxon>
    </lineage>
</organism>
<dbReference type="Pfam" id="PF01368">
    <property type="entry name" value="DHH"/>
    <property type="match status" value="1"/>
</dbReference>
<dbReference type="GO" id="GO:0003676">
    <property type="term" value="F:nucleic acid binding"/>
    <property type="evidence" value="ECO:0007669"/>
    <property type="project" value="InterPro"/>
</dbReference>
<dbReference type="Pfam" id="PF02272">
    <property type="entry name" value="DHHA1"/>
    <property type="match status" value="1"/>
</dbReference>
<dbReference type="GO" id="GO:0006281">
    <property type="term" value="P:DNA repair"/>
    <property type="evidence" value="ECO:0007669"/>
    <property type="project" value="InterPro"/>
</dbReference>
<dbReference type="Pfam" id="PF17768">
    <property type="entry name" value="RecJ_OB"/>
    <property type="match status" value="1"/>
</dbReference>
<comment type="caution">
    <text evidence="9">The sequence shown here is derived from an EMBL/GenBank/DDBJ whole genome shotgun (WGS) entry which is preliminary data.</text>
</comment>
<accession>A0A498CMP9</accession>
<dbReference type="InterPro" id="IPR001667">
    <property type="entry name" value="DDH_dom"/>
</dbReference>
<sequence length="686" mass="75411">MYVPIKRWNVRRPDEAAAKRLASELGLPLIAVRVLAGRGYDTREKIERFLSPDGTLTDPLAIRDMDKAVARIRRALSEGERIAVYGDYDCDGIMSTVVLYSYLESAGADVCYYIPQRDREGYGLNREALKLIHDDGVRLVITVDNGITAIGEVEYASSLGLDVVITDHHKPREVLPAAAAVVDPHRLDDESGCEYLAGVGVAFKLICALEGDDGELMLDQYGDLVAVATVADIVPLTGENRTIVRRGLESLQNTDNEGLAALIRVCGMADKQLSCENIAYGIVPRINSAGRFDCVDNAIELFVGGGDEPEELAGGINTLNEKRRAIEDQIVRQIMQQLESDAEALGRRVIVIYGEGWHHGIVGIVASRMVERFGKPCIVLSVEGENARGSGRSVEGFSIIDAIDSCSELLVRYGGHNQAAGLTVPMEKLPDFIERINLWAAEHYPEMPQQTINIDCALSPRQLNVHSIQPLALLEPFGSGNELPVFQIPGCTLQGVYPIGEGKHLRLRFAGEDTVFYAVYFGMSQENFPYAVGEVVDLAVTVDVGEWNGELRVSVKVKDIHLTGIDYDKIHHSEQVYQRLRRSEPVEEPARAQVVPSRDDIAVVYRYLRSKGNLSAPDEVIYAKLRGNISCLCKLKLAIDVLDEMHLVTRGPGGRHVAVVPNPQKVDISQSKILRELQSRSLPAGV</sequence>
<keyword evidence="4" id="KW-0378">Hydrolase</keyword>
<dbReference type="InterPro" id="IPR003156">
    <property type="entry name" value="DHHA1_dom"/>
</dbReference>
<protein>
    <recommendedName>
        <fullName evidence="2">Single-stranded-DNA-specific exonuclease RecJ</fullName>
    </recommendedName>
</protein>
<feature type="domain" description="DDH" evidence="6">
    <location>
        <begin position="81"/>
        <end position="229"/>
    </location>
</feature>
<keyword evidence="10" id="KW-1185">Reference proteome</keyword>
<proteinExistence type="inferred from homology"/>
<dbReference type="GO" id="GO:0008409">
    <property type="term" value="F:5'-3' exonuclease activity"/>
    <property type="evidence" value="ECO:0007669"/>
    <property type="project" value="InterPro"/>
</dbReference>
<name>A0A498CMP9_9FIRM</name>
<dbReference type="EMBL" id="RCHT01000006">
    <property type="protein sequence ID" value="RLL12460.1"/>
    <property type="molecule type" value="Genomic_DNA"/>
</dbReference>
<feature type="domain" description="RecJ OB" evidence="8">
    <location>
        <begin position="454"/>
        <end position="559"/>
    </location>
</feature>
<dbReference type="PANTHER" id="PTHR30255">
    <property type="entry name" value="SINGLE-STRANDED-DNA-SPECIFIC EXONUCLEASE RECJ"/>
    <property type="match status" value="1"/>
</dbReference>
<dbReference type="Proteomes" id="UP000276301">
    <property type="component" value="Unassembled WGS sequence"/>
</dbReference>
<keyword evidence="3" id="KW-0540">Nuclease</keyword>
<dbReference type="AlphaFoldDB" id="A0A498CMP9"/>
<dbReference type="InterPro" id="IPR041122">
    <property type="entry name" value="RecJ_OB"/>
</dbReference>
<evidence type="ECO:0000313" key="10">
    <source>
        <dbReference type="Proteomes" id="UP000276301"/>
    </source>
</evidence>
<dbReference type="NCBIfam" id="TIGR00644">
    <property type="entry name" value="recJ"/>
    <property type="match status" value="1"/>
</dbReference>
<comment type="similarity">
    <text evidence="1">Belongs to the RecJ family.</text>
</comment>
<evidence type="ECO:0000259" key="7">
    <source>
        <dbReference type="Pfam" id="PF02272"/>
    </source>
</evidence>
<evidence type="ECO:0000259" key="6">
    <source>
        <dbReference type="Pfam" id="PF01368"/>
    </source>
</evidence>
<feature type="domain" description="DHHA1" evidence="7">
    <location>
        <begin position="348"/>
        <end position="441"/>
    </location>
</feature>
<evidence type="ECO:0000256" key="5">
    <source>
        <dbReference type="ARBA" id="ARBA00022839"/>
    </source>
</evidence>
<keyword evidence="5 9" id="KW-0269">Exonuclease</keyword>
<reference evidence="9 10" key="1">
    <citation type="submission" date="2018-10" db="EMBL/GenBank/DDBJ databases">
        <title>Anaerotruncus faecis sp. nov., isolated from human feces.</title>
        <authorList>
            <person name="Wang Y.-J."/>
        </authorList>
    </citation>
    <scope>NUCLEOTIDE SEQUENCE [LARGE SCALE GENOMIC DNA]</scope>
    <source>
        <strain evidence="9 10">22A2-44</strain>
    </source>
</reference>
<evidence type="ECO:0000256" key="4">
    <source>
        <dbReference type="ARBA" id="ARBA00022801"/>
    </source>
</evidence>
<evidence type="ECO:0000256" key="1">
    <source>
        <dbReference type="ARBA" id="ARBA00005915"/>
    </source>
</evidence>
<dbReference type="Gene3D" id="3.90.1640.30">
    <property type="match status" value="1"/>
</dbReference>
<dbReference type="InterPro" id="IPR051673">
    <property type="entry name" value="SSDNA_exonuclease_RecJ"/>
</dbReference>
<dbReference type="InterPro" id="IPR004610">
    <property type="entry name" value="RecJ"/>
</dbReference>
<evidence type="ECO:0000259" key="8">
    <source>
        <dbReference type="Pfam" id="PF17768"/>
    </source>
</evidence>
<dbReference type="GO" id="GO:0006310">
    <property type="term" value="P:DNA recombination"/>
    <property type="evidence" value="ECO:0007669"/>
    <property type="project" value="InterPro"/>
</dbReference>
<dbReference type="Gene3D" id="3.10.310.30">
    <property type="match status" value="1"/>
</dbReference>
<dbReference type="InterPro" id="IPR038763">
    <property type="entry name" value="DHH_sf"/>
</dbReference>
<dbReference type="PANTHER" id="PTHR30255:SF2">
    <property type="entry name" value="SINGLE-STRANDED-DNA-SPECIFIC EXONUCLEASE RECJ"/>
    <property type="match status" value="1"/>
</dbReference>
<evidence type="ECO:0000313" key="9">
    <source>
        <dbReference type="EMBL" id="RLL12460.1"/>
    </source>
</evidence>